<gene>
    <name evidence="1" type="ORF">CHS0354_037147</name>
</gene>
<reference evidence="1" key="1">
    <citation type="journal article" date="2021" name="Genome Biol. Evol.">
        <title>A High-Quality Reference Genome for a Parasitic Bivalve with Doubly Uniparental Inheritance (Bivalvia: Unionida).</title>
        <authorList>
            <person name="Smith C.H."/>
        </authorList>
    </citation>
    <scope>NUCLEOTIDE SEQUENCE</scope>
    <source>
        <strain evidence="1">CHS0354</strain>
    </source>
</reference>
<keyword evidence="2" id="KW-1185">Reference proteome</keyword>
<dbReference type="Proteomes" id="UP001195483">
    <property type="component" value="Unassembled WGS sequence"/>
</dbReference>
<reference evidence="1" key="2">
    <citation type="journal article" date="2021" name="Genome Biol. Evol.">
        <title>Developing a high-quality reference genome for a parasitic bivalve with doubly uniparental inheritance (Bivalvia: Unionida).</title>
        <authorList>
            <person name="Smith C.H."/>
        </authorList>
    </citation>
    <scope>NUCLEOTIDE SEQUENCE</scope>
    <source>
        <strain evidence="1">CHS0354</strain>
        <tissue evidence="1">Mantle</tissue>
    </source>
</reference>
<accession>A0AAE0RPG0</accession>
<protein>
    <submittedName>
        <fullName evidence="1">Uncharacterized protein</fullName>
    </submittedName>
</protein>
<proteinExistence type="predicted"/>
<sequence length="113" mass="12483">MAGSCYGGKGSGANHDFGGNHLCLPEDPTWANYQDGLYSENGTEYEPLLVSAFTTSNREIIDRDAPCVACRTTRSSSIMITGRTYCYLRWTLEYSGYLVSQHYIHPAPTVTCV</sequence>
<organism evidence="1 2">
    <name type="scientific">Potamilus streckersoni</name>
    <dbReference type="NCBI Taxonomy" id="2493646"/>
    <lineage>
        <taxon>Eukaryota</taxon>
        <taxon>Metazoa</taxon>
        <taxon>Spiralia</taxon>
        <taxon>Lophotrochozoa</taxon>
        <taxon>Mollusca</taxon>
        <taxon>Bivalvia</taxon>
        <taxon>Autobranchia</taxon>
        <taxon>Heteroconchia</taxon>
        <taxon>Palaeoheterodonta</taxon>
        <taxon>Unionida</taxon>
        <taxon>Unionoidea</taxon>
        <taxon>Unionidae</taxon>
        <taxon>Ambleminae</taxon>
        <taxon>Lampsilini</taxon>
        <taxon>Potamilus</taxon>
    </lineage>
</organism>
<evidence type="ECO:0000313" key="1">
    <source>
        <dbReference type="EMBL" id="KAK3577113.1"/>
    </source>
</evidence>
<name>A0AAE0RPG0_9BIVA</name>
<comment type="caution">
    <text evidence="1">The sequence shown here is derived from an EMBL/GenBank/DDBJ whole genome shotgun (WGS) entry which is preliminary data.</text>
</comment>
<evidence type="ECO:0000313" key="2">
    <source>
        <dbReference type="Proteomes" id="UP001195483"/>
    </source>
</evidence>
<dbReference type="AlphaFoldDB" id="A0AAE0RPG0"/>
<dbReference type="EMBL" id="JAEAOA010002175">
    <property type="protein sequence ID" value="KAK3577113.1"/>
    <property type="molecule type" value="Genomic_DNA"/>
</dbReference>
<reference evidence="1" key="3">
    <citation type="submission" date="2023-05" db="EMBL/GenBank/DDBJ databases">
        <authorList>
            <person name="Smith C.H."/>
        </authorList>
    </citation>
    <scope>NUCLEOTIDE SEQUENCE</scope>
    <source>
        <strain evidence="1">CHS0354</strain>
        <tissue evidence="1">Mantle</tissue>
    </source>
</reference>